<feature type="non-terminal residue" evidence="2">
    <location>
        <position position="1"/>
    </location>
</feature>
<protein>
    <recommendedName>
        <fullName evidence="1">PH domain-containing protein</fullName>
    </recommendedName>
</protein>
<accession>A0AAE0QRU8</accession>
<evidence type="ECO:0000259" key="1">
    <source>
        <dbReference type="PROSITE" id="PS50003"/>
    </source>
</evidence>
<dbReference type="InterPro" id="IPR001849">
    <property type="entry name" value="PH_domain"/>
</dbReference>
<dbReference type="EMBL" id="JAUCMX010000012">
    <property type="protein sequence ID" value="KAK3529559.1"/>
    <property type="molecule type" value="Genomic_DNA"/>
</dbReference>
<sequence>MKVADRDYFLIGETSSEIEKWFSALYDIMHNRPHKLVEPK</sequence>
<feature type="domain" description="PH" evidence="1">
    <location>
        <begin position="1"/>
        <end position="30"/>
    </location>
</feature>
<dbReference type="PROSITE" id="PS50003">
    <property type="entry name" value="PH_DOMAIN"/>
    <property type="match status" value="1"/>
</dbReference>
<name>A0AAE0QRU8_9TELE</name>
<evidence type="ECO:0000313" key="3">
    <source>
        <dbReference type="Proteomes" id="UP001274896"/>
    </source>
</evidence>
<reference evidence="2" key="1">
    <citation type="submission" date="2023-06" db="EMBL/GenBank/DDBJ databases">
        <title>Male Hemibagrus guttatus genome.</title>
        <authorList>
            <person name="Bian C."/>
        </authorList>
    </citation>
    <scope>NUCLEOTIDE SEQUENCE</scope>
    <source>
        <strain evidence="2">Male_cb2023</strain>
        <tissue evidence="2">Muscle</tissue>
    </source>
</reference>
<organism evidence="2 3">
    <name type="scientific">Hemibagrus guttatus</name>
    <dbReference type="NCBI Taxonomy" id="175788"/>
    <lineage>
        <taxon>Eukaryota</taxon>
        <taxon>Metazoa</taxon>
        <taxon>Chordata</taxon>
        <taxon>Craniata</taxon>
        <taxon>Vertebrata</taxon>
        <taxon>Euteleostomi</taxon>
        <taxon>Actinopterygii</taxon>
        <taxon>Neopterygii</taxon>
        <taxon>Teleostei</taxon>
        <taxon>Ostariophysi</taxon>
        <taxon>Siluriformes</taxon>
        <taxon>Bagridae</taxon>
        <taxon>Hemibagrus</taxon>
    </lineage>
</organism>
<evidence type="ECO:0000313" key="2">
    <source>
        <dbReference type="EMBL" id="KAK3529559.1"/>
    </source>
</evidence>
<dbReference type="AlphaFoldDB" id="A0AAE0QRU8"/>
<dbReference type="Proteomes" id="UP001274896">
    <property type="component" value="Unassembled WGS sequence"/>
</dbReference>
<gene>
    <name evidence="2" type="ORF">QTP70_031974</name>
</gene>
<comment type="caution">
    <text evidence="2">The sequence shown here is derived from an EMBL/GenBank/DDBJ whole genome shotgun (WGS) entry which is preliminary data.</text>
</comment>
<proteinExistence type="predicted"/>
<keyword evidence="3" id="KW-1185">Reference proteome</keyword>